<keyword evidence="7 8" id="KW-0131">Cell cycle</keyword>
<evidence type="ECO:0000256" key="7">
    <source>
        <dbReference type="ARBA" id="ARBA00023306"/>
    </source>
</evidence>
<evidence type="ECO:0000256" key="4">
    <source>
        <dbReference type="ARBA" id="ARBA00023054"/>
    </source>
</evidence>
<evidence type="ECO:0000256" key="5">
    <source>
        <dbReference type="ARBA" id="ARBA00023136"/>
    </source>
</evidence>
<dbReference type="NCBIfam" id="NF003413">
    <property type="entry name" value="PRK04778.1-7"/>
    <property type="match status" value="1"/>
</dbReference>
<comment type="subcellular location">
    <subcellularLocation>
        <location evidence="8">Cell membrane</location>
        <topology evidence="8">Single-pass membrane protein</topology>
    </subcellularLocation>
    <text evidence="8">Colocalized with FtsZ to the nascent septal site.</text>
</comment>
<gene>
    <name evidence="8 10" type="primary">ezrA</name>
    <name evidence="10" type="ORF">H9895_01720</name>
</gene>
<keyword evidence="8" id="KW-1003">Cell membrane</keyword>
<keyword evidence="4 8" id="KW-0175">Coiled coil</keyword>
<accession>A0A9D1TJ43</accession>
<keyword evidence="6 8" id="KW-0717">Septation</keyword>
<feature type="topological domain" description="Cytoplasmic" evidence="8">
    <location>
        <begin position="22"/>
        <end position="563"/>
    </location>
</feature>
<organism evidence="10 11">
    <name type="scientific">Candidatus Pseudogracilibacillus intestinigallinarum</name>
    <dbReference type="NCBI Taxonomy" id="2838742"/>
    <lineage>
        <taxon>Bacteria</taxon>
        <taxon>Bacillati</taxon>
        <taxon>Bacillota</taxon>
        <taxon>Bacilli</taxon>
        <taxon>Bacillales</taxon>
        <taxon>Bacillaceae</taxon>
        <taxon>Pseudogracilibacillus</taxon>
    </lineage>
</organism>
<evidence type="ECO:0000256" key="3">
    <source>
        <dbReference type="ARBA" id="ARBA00022989"/>
    </source>
</evidence>
<keyword evidence="3 8" id="KW-1133">Transmembrane helix</keyword>
<reference evidence="10" key="2">
    <citation type="submission" date="2021-04" db="EMBL/GenBank/DDBJ databases">
        <authorList>
            <person name="Gilroy R."/>
        </authorList>
    </citation>
    <scope>NUCLEOTIDE SEQUENCE</scope>
    <source>
        <strain evidence="10">CHK169-2315</strain>
    </source>
</reference>
<evidence type="ECO:0000256" key="1">
    <source>
        <dbReference type="ARBA" id="ARBA00022618"/>
    </source>
</evidence>
<evidence type="ECO:0000256" key="6">
    <source>
        <dbReference type="ARBA" id="ARBA00023210"/>
    </source>
</evidence>
<proteinExistence type="inferred from homology"/>
<evidence type="ECO:0000256" key="2">
    <source>
        <dbReference type="ARBA" id="ARBA00022692"/>
    </source>
</evidence>
<comment type="function">
    <text evidence="8">Negative regulator of FtsZ ring formation; modulates the frequency and position of FtsZ ring formation. Inhibits FtsZ ring formation at polar sites. Interacts either with FtsZ or with one of its binding partners to promote depolymerization.</text>
</comment>
<feature type="transmembrane region" description="Helical" evidence="9">
    <location>
        <begin position="6"/>
        <end position="22"/>
    </location>
</feature>
<feature type="coiled-coil region" evidence="8">
    <location>
        <begin position="98"/>
        <end position="185"/>
    </location>
</feature>
<sequence>MEIIIAIILAVIVLIIIGLMLRKKVYDKVDLYEKWKLDIMGRNVAEELSKIKQLTLEGETKKQFEQWKKDWDTILTDDLAKIEEMLYDTEQAADKFRIKKANEQFVKMDASLQVIEEKIENILKELDQLLQTEEKTREEIEELEPVLHTYKKQLTQNHYQYVKAVKRFEAMVQQLEEQFEQYHAEVSEGNYGKAATMKDEIKENLTILQTEMDQYPEVYKQCKSELPSQLDELYRGMEEMKEDGYRLEHLKLDKEIQAYQARLIDLVIELEKESVEKVTPTMVEIEERIQEMYDQLEQEALAKNYVISKMPNYEKAVTSFDSAFEETKEEVETLKQAYYFEDDDLENYRNLEKKTEQLKEKLSTFQKQLEENSAAHSNVRTELENAFEQLTQMEEDHETFKSYIQTLRKDEMEAKEKLQEMTDAIFKTNRTLKASNLPGIPTYIWNLLEEATHKNDRVLAALENEPLDMIEVKNVLNEAGDAVENVVEHTNVMLDQADLTEKVIQYANRYRSKSVNLADVLEEAESLFHHAKYEEALEVAAKGIEAVEPGALKKIEKIQEQTV</sequence>
<feature type="coiled-coil region" evidence="8">
    <location>
        <begin position="341"/>
        <end position="424"/>
    </location>
</feature>
<evidence type="ECO:0000256" key="8">
    <source>
        <dbReference type="HAMAP-Rule" id="MF_00728"/>
    </source>
</evidence>
<keyword evidence="2 8" id="KW-0812">Transmembrane</keyword>
<evidence type="ECO:0000313" key="11">
    <source>
        <dbReference type="Proteomes" id="UP000823937"/>
    </source>
</evidence>
<dbReference type="GO" id="GO:0005886">
    <property type="term" value="C:plasma membrane"/>
    <property type="evidence" value="ECO:0007669"/>
    <property type="project" value="UniProtKB-SubCell"/>
</dbReference>
<evidence type="ECO:0000313" key="10">
    <source>
        <dbReference type="EMBL" id="HIV73780.1"/>
    </source>
</evidence>
<name>A0A9D1TJ43_9BACI</name>
<dbReference type="AlphaFoldDB" id="A0A9D1TJ43"/>
<keyword evidence="1 8" id="KW-0132">Cell division</keyword>
<dbReference type="Proteomes" id="UP000823937">
    <property type="component" value="Unassembled WGS sequence"/>
</dbReference>
<comment type="similarity">
    <text evidence="8">Belongs to the EzrA family.</text>
</comment>
<dbReference type="GO" id="GO:0000917">
    <property type="term" value="P:division septum assembly"/>
    <property type="evidence" value="ECO:0007669"/>
    <property type="project" value="UniProtKB-KW"/>
</dbReference>
<dbReference type="HAMAP" id="MF_00728">
    <property type="entry name" value="EzrA"/>
    <property type="match status" value="1"/>
</dbReference>
<dbReference type="Pfam" id="PF06160">
    <property type="entry name" value="EzrA"/>
    <property type="match status" value="1"/>
</dbReference>
<dbReference type="GO" id="GO:0000921">
    <property type="term" value="P:septin ring assembly"/>
    <property type="evidence" value="ECO:0007669"/>
    <property type="project" value="InterPro"/>
</dbReference>
<evidence type="ECO:0000256" key="9">
    <source>
        <dbReference type="SAM" id="Phobius"/>
    </source>
</evidence>
<keyword evidence="5 8" id="KW-0472">Membrane</keyword>
<dbReference type="EMBL" id="DXHX01000025">
    <property type="protein sequence ID" value="HIV73780.1"/>
    <property type="molecule type" value="Genomic_DNA"/>
</dbReference>
<reference evidence="10" key="1">
    <citation type="journal article" date="2021" name="PeerJ">
        <title>Extensive microbial diversity within the chicken gut microbiome revealed by metagenomics and culture.</title>
        <authorList>
            <person name="Gilroy R."/>
            <person name="Ravi A."/>
            <person name="Getino M."/>
            <person name="Pursley I."/>
            <person name="Horton D.L."/>
            <person name="Alikhan N.F."/>
            <person name="Baker D."/>
            <person name="Gharbi K."/>
            <person name="Hall N."/>
            <person name="Watson M."/>
            <person name="Adriaenssens E.M."/>
            <person name="Foster-Nyarko E."/>
            <person name="Jarju S."/>
            <person name="Secka A."/>
            <person name="Antonio M."/>
            <person name="Oren A."/>
            <person name="Chaudhuri R.R."/>
            <person name="La Ragione R."/>
            <person name="Hildebrand F."/>
            <person name="Pallen M.J."/>
        </authorList>
    </citation>
    <scope>NUCLEOTIDE SEQUENCE</scope>
    <source>
        <strain evidence="10">CHK169-2315</strain>
    </source>
</reference>
<dbReference type="InterPro" id="IPR010379">
    <property type="entry name" value="EzrA"/>
</dbReference>
<dbReference type="GO" id="GO:0005940">
    <property type="term" value="C:septin ring"/>
    <property type="evidence" value="ECO:0007669"/>
    <property type="project" value="InterPro"/>
</dbReference>
<feature type="topological domain" description="Extracellular" evidence="8">
    <location>
        <begin position="1"/>
        <end position="2"/>
    </location>
</feature>
<comment type="caution">
    <text evidence="10">The sequence shown here is derived from an EMBL/GenBank/DDBJ whole genome shotgun (WGS) entry which is preliminary data.</text>
</comment>
<protein>
    <recommendedName>
        <fullName evidence="8">Septation ring formation regulator EzrA</fullName>
    </recommendedName>
</protein>